<dbReference type="EMBL" id="WACR01000007">
    <property type="protein sequence ID" value="KAB1063737.1"/>
    <property type="molecule type" value="Genomic_DNA"/>
</dbReference>
<dbReference type="Proteomes" id="UP000435357">
    <property type="component" value="Unassembled WGS sequence"/>
</dbReference>
<evidence type="ECO:0000313" key="1">
    <source>
        <dbReference type="EMBL" id="KAB1063737.1"/>
    </source>
</evidence>
<accession>A0A6N6M6V0</accession>
<dbReference type="AlphaFoldDB" id="A0A6N6M6V0"/>
<keyword evidence="2" id="KW-1185">Reference proteome</keyword>
<gene>
    <name evidence="1" type="ORF">F3059_09215</name>
</gene>
<sequence length="244" mass="27640">MPTRKDLILKLTTFLLLCLLCYQSNAQKGGYFRFGTSLEPRTFIPNQGPFEFTAYPAPSLSIGYGKVFQINNETFIDLSGSLKSFPFAQRFKYTDDEGEEFTSLDYSGLMPFPGYEVSLTLKKELWANTFFSFGIGVEKLLSAGYSSTHTISDDPDPINANFDLRSRNAPLFSLNAAASKIWWVNEQNTRPIELELSSFLRFSDHFEGQATSINKSKKYVDDISTGRLGVMLSFHVYLNKQIEE</sequence>
<dbReference type="RefSeq" id="WP_151168487.1">
    <property type="nucleotide sequence ID" value="NZ_WACR01000007.1"/>
</dbReference>
<proteinExistence type="predicted"/>
<evidence type="ECO:0000313" key="2">
    <source>
        <dbReference type="Proteomes" id="UP000435357"/>
    </source>
</evidence>
<comment type="caution">
    <text evidence="1">The sequence shown here is derived from an EMBL/GenBank/DDBJ whole genome shotgun (WGS) entry which is preliminary data.</text>
</comment>
<organism evidence="1 2">
    <name type="scientific">Salibacter halophilus</name>
    <dbReference type="NCBI Taxonomy" id="1803916"/>
    <lineage>
        <taxon>Bacteria</taxon>
        <taxon>Pseudomonadati</taxon>
        <taxon>Bacteroidota</taxon>
        <taxon>Flavobacteriia</taxon>
        <taxon>Flavobacteriales</taxon>
        <taxon>Salibacteraceae</taxon>
        <taxon>Salibacter</taxon>
    </lineage>
</organism>
<reference evidence="1 2" key="1">
    <citation type="submission" date="2019-09" db="EMBL/GenBank/DDBJ databases">
        <title>Genomes of Cryomorphaceae.</title>
        <authorList>
            <person name="Bowman J.P."/>
        </authorList>
    </citation>
    <scope>NUCLEOTIDE SEQUENCE [LARGE SCALE GENOMIC DNA]</scope>
    <source>
        <strain evidence="1 2">KCTC 52047</strain>
    </source>
</reference>
<name>A0A6N6M6V0_9FLAO</name>
<protein>
    <submittedName>
        <fullName evidence="1">Uncharacterized protein</fullName>
    </submittedName>
</protein>